<keyword evidence="3" id="KW-1185">Reference proteome</keyword>
<evidence type="ECO:0000313" key="2">
    <source>
        <dbReference type="EMBL" id="CCQ47101.1"/>
    </source>
</evidence>
<keyword evidence="1" id="KW-0472">Membrane</keyword>
<gene>
    <name evidence="2" type="ORF">ARTSIC4J27_3080</name>
</gene>
<sequence>MNSTPQPAGQQRTKPPLSEAAKASLAKTHTLFRIFVVSVLGAFFVYQLDVNYLWLTALLTVASLALGVVLLVRAARLKESRLVLIGTISGLVVSAIMVLLILVTALFFDEVREYQACAGRALTDQAQSACRVQLQGSLPAGLP</sequence>
<evidence type="ECO:0000256" key="1">
    <source>
        <dbReference type="SAM" id="Phobius"/>
    </source>
</evidence>
<feature type="transmembrane region" description="Helical" evidence="1">
    <location>
        <begin position="30"/>
        <end position="46"/>
    </location>
</feature>
<dbReference type="OrthoDB" id="4941928at2"/>
<dbReference type="Proteomes" id="UP000035722">
    <property type="component" value="Unassembled WGS sequence"/>
</dbReference>
<organism evidence="2 3">
    <name type="scientific">Pseudarthrobacter siccitolerans</name>
    <dbReference type="NCBI Taxonomy" id="861266"/>
    <lineage>
        <taxon>Bacteria</taxon>
        <taxon>Bacillati</taxon>
        <taxon>Actinomycetota</taxon>
        <taxon>Actinomycetes</taxon>
        <taxon>Micrococcales</taxon>
        <taxon>Micrococcaceae</taxon>
        <taxon>Pseudarthrobacter</taxon>
    </lineage>
</organism>
<dbReference type="RefSeq" id="WP_050055982.1">
    <property type="nucleotide sequence ID" value="NZ_CAQI01000047.1"/>
</dbReference>
<feature type="transmembrane region" description="Helical" evidence="1">
    <location>
        <begin position="52"/>
        <end position="72"/>
    </location>
</feature>
<dbReference type="EMBL" id="CAQI01000047">
    <property type="protein sequence ID" value="CCQ47101.1"/>
    <property type="molecule type" value="Genomic_DNA"/>
</dbReference>
<dbReference type="AlphaFoldDB" id="A0A024H5U6"/>
<protein>
    <submittedName>
        <fullName evidence="2">Uncharacterized protein</fullName>
    </submittedName>
</protein>
<keyword evidence="1" id="KW-0812">Transmembrane</keyword>
<feature type="transmembrane region" description="Helical" evidence="1">
    <location>
        <begin position="84"/>
        <end position="108"/>
    </location>
</feature>
<proteinExistence type="predicted"/>
<accession>A0A024H5U6</accession>
<name>A0A024H5U6_9MICC</name>
<evidence type="ECO:0000313" key="3">
    <source>
        <dbReference type="Proteomes" id="UP000035722"/>
    </source>
</evidence>
<reference evidence="3" key="1">
    <citation type="journal article" date="2014" name="Genome Announc.">
        <title>Genome Sequence of Arthrobacter siccitolerans 4J27, a Xeroprotectant-Producing Desiccation-Tolerant Microorganism.</title>
        <authorList>
            <person name="Manzanera M."/>
            <person name="Santa-Cruz-Calvo L."/>
            <person name="Vilchez J.I."/>
            <person name="Garcia-Fontana C."/>
            <person name="Silva-Castro G.A."/>
            <person name="Calvo C."/>
            <person name="Gonzalez-Lopez J."/>
        </authorList>
    </citation>
    <scope>NUCLEOTIDE SEQUENCE [LARGE SCALE GENOMIC DNA]</scope>
    <source>
        <strain evidence="3">4J27</strain>
    </source>
</reference>
<keyword evidence="1" id="KW-1133">Transmembrane helix</keyword>
<comment type="caution">
    <text evidence="2">The sequence shown here is derived from an EMBL/GenBank/DDBJ whole genome shotgun (WGS) entry which is preliminary data.</text>
</comment>